<dbReference type="Pfam" id="PF11848">
    <property type="entry name" value="DUF3368"/>
    <property type="match status" value="1"/>
</dbReference>
<organism evidence="1 2">
    <name type="scientific">Palleronia abyssalis</name>
    <dbReference type="NCBI Taxonomy" id="1501240"/>
    <lineage>
        <taxon>Bacteria</taxon>
        <taxon>Pseudomonadati</taxon>
        <taxon>Pseudomonadota</taxon>
        <taxon>Alphaproteobacteria</taxon>
        <taxon>Rhodobacterales</taxon>
        <taxon>Roseobacteraceae</taxon>
        <taxon>Palleronia</taxon>
    </lineage>
</organism>
<dbReference type="InterPro" id="IPR021799">
    <property type="entry name" value="PIN-like_prokaryotic"/>
</dbReference>
<sequence>MSCSSFPDSAGRPLVADASVLINLDASGFAETIITASCGVLHATRNAVDEVMEGERRGYGNAGGMRMLTERGLLRVVDIGDREEPVYRALVEGSAARTLDDGEAATIAYAVENRAVALIDEKKAQRICEEQYSGTPVVTTTDMMLHASVKAALGDQHVTALHAALIKARMHVPPHYVETMVELLGNRRSLECPSLPRRIVARAAQ</sequence>
<dbReference type="EMBL" id="ONZF01000001">
    <property type="protein sequence ID" value="SPJ22795.1"/>
    <property type="molecule type" value="Genomic_DNA"/>
</dbReference>
<evidence type="ECO:0008006" key="3">
    <source>
        <dbReference type="Google" id="ProtNLM"/>
    </source>
</evidence>
<keyword evidence="2" id="KW-1185">Reference proteome</keyword>
<name>A0A2R8BRR4_9RHOB</name>
<protein>
    <recommendedName>
        <fullName evidence="3">PIN domain-containing protein</fullName>
    </recommendedName>
</protein>
<reference evidence="2" key="1">
    <citation type="submission" date="2018-03" db="EMBL/GenBank/DDBJ databases">
        <authorList>
            <person name="Rodrigo-Torres L."/>
            <person name="Arahal R. D."/>
            <person name="Lucena T."/>
        </authorList>
    </citation>
    <scope>NUCLEOTIDE SEQUENCE [LARGE SCALE GENOMIC DNA]</scope>
    <source>
        <strain evidence="2">CECT 8504</strain>
    </source>
</reference>
<proteinExistence type="predicted"/>
<gene>
    <name evidence="1" type="ORF">PAA8504_00594</name>
</gene>
<dbReference type="AlphaFoldDB" id="A0A2R8BRR4"/>
<dbReference type="Proteomes" id="UP000244912">
    <property type="component" value="Unassembled WGS sequence"/>
</dbReference>
<evidence type="ECO:0000313" key="2">
    <source>
        <dbReference type="Proteomes" id="UP000244912"/>
    </source>
</evidence>
<accession>A0A2R8BRR4</accession>
<dbReference type="OrthoDB" id="8391751at2"/>
<dbReference type="RefSeq" id="WP_108892638.1">
    <property type="nucleotide sequence ID" value="NZ_ONZF01000001.1"/>
</dbReference>
<evidence type="ECO:0000313" key="1">
    <source>
        <dbReference type="EMBL" id="SPJ22795.1"/>
    </source>
</evidence>